<evidence type="ECO:0000256" key="15">
    <source>
        <dbReference type="ARBA" id="ARBA00023136"/>
    </source>
</evidence>
<keyword evidence="14 24" id="KW-1133">Transmembrane helix</keyword>
<reference evidence="25" key="1">
    <citation type="journal article" date="2017" name="Vet. Microbiol.">
        <title>A novel avian retrovirus associated with lymphocytoma isolated from a local Chinese flock induced significantly reduced growth and immune suppression in SPF chickens.</title>
        <authorList>
            <person name="Wu X."/>
            <person name="Zhao J."/>
            <person name="Zeng Y."/>
            <person name="Wu Y."/>
            <person name="Wang Q."/>
            <person name="Wu B."/>
            <person name="Huang Y."/>
        </authorList>
    </citation>
    <scope>NUCLEOTIDE SEQUENCE</scope>
    <source>
        <strain evidence="25">FJ15TH0</strain>
    </source>
</reference>
<keyword evidence="20" id="KW-1160">Virus entry into host cell</keyword>
<sequence length="620" mass="67701">MEAVIKMRRALFLQAFLTGHPGKVSKKDSKKKPPATGKKDPEKTPLLPTRVNYILIIGVLVLCEVTGVRADVHLLEQPGNLWITWANRTGQTDFCLSTQSATSPFQTCLIGIPSPISEGDFKGYVSGNCTTLGTHRLVSSGIPGGPDNSTTLTYRKVSCLLLKLNVSLLDEPSELQLLGSQSLPNITNITQIPSVAGGCIGFTPYGSPAGVYGWDRRQVTHILLTDPGSNPFFNKASNSSKPFTVVTADRHNLFMGSEYCGAYGYRFWEMYNCSQMRQNWSICMDVWGRGLPESWCTSTGGIWVNQSKEINETEPFSFTANCTGSNLGNVSGCCGESITILPPGAWVDSTQSSFTKPKALPPGIFLICGDRAWQGVPSRPVGGPCYLGKLTMLAPNHTDILKILANSSRTGIRRKRSVTHLDDTCSDEVQLWGPTARIFASILAPGVAAAQALREIERLACWSVKQANLTTSLLGDLLDDVTSIRHAVLQNRAAIDFLLLAHGHGCEDVAGMCCFNLSDHSESVQKKFQLMKEHVNKIGVDYDPIGSWLRGLFGGIGEWAVHLLKGLLLGLVVILLLIVCLPCLLQIVSSSIRKMIDNLLGYREECRKFQEANRQPERAV</sequence>
<keyword evidence="25" id="KW-0261">Viral envelope protein</keyword>
<evidence type="ECO:0000256" key="12">
    <source>
        <dbReference type="ARBA" id="ARBA00022844"/>
    </source>
</evidence>
<dbReference type="GO" id="GO:0019031">
    <property type="term" value="C:viral envelope"/>
    <property type="evidence" value="ECO:0007669"/>
    <property type="project" value="UniProtKB-KW"/>
</dbReference>
<dbReference type="GO" id="GO:0019062">
    <property type="term" value="P:virion attachment to host cell"/>
    <property type="evidence" value="ECO:0007669"/>
    <property type="project" value="UniProtKB-KW"/>
</dbReference>
<accession>A0A221LG10</accession>
<evidence type="ECO:0000256" key="20">
    <source>
        <dbReference type="ARBA" id="ARBA00023296"/>
    </source>
</evidence>
<organismHost>
    <name type="scientific">Galliformes</name>
    <name type="common">landfowls</name>
    <dbReference type="NCBI Taxonomy" id="8976"/>
</organismHost>
<evidence type="ECO:0000256" key="2">
    <source>
        <dbReference type="ARBA" id="ARBA00004505"/>
    </source>
</evidence>
<keyword evidence="16" id="KW-0564">Palmitate</keyword>
<dbReference type="GO" id="GO:0019064">
    <property type="term" value="P:fusion of virus membrane with host plasma membrane"/>
    <property type="evidence" value="ECO:0007669"/>
    <property type="project" value="UniProtKB-KW"/>
</dbReference>
<dbReference type="GO" id="GO:0055036">
    <property type="term" value="C:virion membrane"/>
    <property type="evidence" value="ECO:0007669"/>
    <property type="project" value="UniProtKB-SubCell"/>
</dbReference>
<evidence type="ECO:0000256" key="3">
    <source>
        <dbReference type="ARBA" id="ARBA00004563"/>
    </source>
</evidence>
<keyword evidence="18" id="KW-0325">Glycoprotein</keyword>
<dbReference type="InterPro" id="IPR005166">
    <property type="entry name" value="RSV_p95_env"/>
</dbReference>
<evidence type="ECO:0000256" key="22">
    <source>
        <dbReference type="ARBA" id="ARBA00029888"/>
    </source>
</evidence>
<dbReference type="GO" id="GO:0020002">
    <property type="term" value="C:host cell plasma membrane"/>
    <property type="evidence" value="ECO:0007669"/>
    <property type="project" value="UniProtKB-SubCell"/>
</dbReference>
<dbReference type="PANTHER" id="PTHR10424">
    <property type="entry name" value="VIRAL ENVELOPE PROTEIN"/>
    <property type="match status" value="1"/>
</dbReference>
<dbReference type="InterPro" id="IPR018154">
    <property type="entry name" value="TLV/ENV_coat_polyprotein"/>
</dbReference>
<keyword evidence="6" id="KW-1032">Host cell membrane</keyword>
<evidence type="ECO:0000256" key="11">
    <source>
        <dbReference type="ARBA" id="ARBA00022804"/>
    </source>
</evidence>
<name>A0A221LG10_ALV</name>
<evidence type="ECO:0000256" key="10">
    <source>
        <dbReference type="ARBA" id="ARBA00022692"/>
    </source>
</evidence>
<evidence type="ECO:0000256" key="9">
    <source>
        <dbReference type="ARBA" id="ARBA00022595"/>
    </source>
</evidence>
<evidence type="ECO:0000256" key="13">
    <source>
        <dbReference type="ARBA" id="ARBA00022870"/>
    </source>
</evidence>
<evidence type="ECO:0000256" key="7">
    <source>
        <dbReference type="ARBA" id="ARBA00022521"/>
    </source>
</evidence>
<dbReference type="Pfam" id="PF03708">
    <property type="entry name" value="Avian_gp85"/>
    <property type="match status" value="1"/>
</dbReference>
<dbReference type="EMBL" id="KX839489">
    <property type="protein sequence ID" value="ASM94216.1"/>
    <property type="molecule type" value="Genomic_DNA"/>
</dbReference>
<dbReference type="Gene3D" id="1.10.287.210">
    <property type="match status" value="1"/>
</dbReference>
<evidence type="ECO:0000256" key="4">
    <source>
        <dbReference type="ARBA" id="ARBA00004650"/>
    </source>
</evidence>
<proteinExistence type="predicted"/>
<evidence type="ECO:0000313" key="25">
    <source>
        <dbReference type="EMBL" id="ASM94216.1"/>
    </source>
</evidence>
<keyword evidence="8" id="KW-0945">Host-virus interaction</keyword>
<keyword evidence="12" id="KW-0946">Virion</keyword>
<evidence type="ECO:0000256" key="23">
    <source>
        <dbReference type="SAM" id="MobiDB-lite"/>
    </source>
</evidence>
<dbReference type="SUPFAM" id="SSF58069">
    <property type="entry name" value="Virus ectodomain"/>
    <property type="match status" value="1"/>
</dbReference>
<dbReference type="CDD" id="cd09949">
    <property type="entry name" value="RSV-like_HR1-HR2"/>
    <property type="match status" value="1"/>
</dbReference>
<evidence type="ECO:0000256" key="1">
    <source>
        <dbReference type="ARBA" id="ARBA00004402"/>
    </source>
</evidence>
<evidence type="ECO:0000256" key="6">
    <source>
        <dbReference type="ARBA" id="ARBA00022511"/>
    </source>
</evidence>
<evidence type="ECO:0000256" key="16">
    <source>
        <dbReference type="ARBA" id="ARBA00023139"/>
    </source>
</evidence>
<evidence type="ECO:0000256" key="18">
    <source>
        <dbReference type="ARBA" id="ARBA00023180"/>
    </source>
</evidence>
<protein>
    <recommendedName>
        <fullName evidence="22">Env polyprotein</fullName>
    </recommendedName>
</protein>
<feature type="transmembrane region" description="Helical" evidence="24">
    <location>
        <begin position="567"/>
        <end position="588"/>
    </location>
</feature>
<gene>
    <name evidence="25" type="primary">env</name>
</gene>
<dbReference type="GO" id="GO:0046718">
    <property type="term" value="P:symbiont entry into host cell"/>
    <property type="evidence" value="ECO:0007669"/>
    <property type="project" value="UniProtKB-KW"/>
</dbReference>
<comment type="function">
    <text evidence="21">The transmembrane protein (TM) acts as a class I viral fusion protein. Under the current model, the protein has at least 3 conformational states: pre-fusion native state, pre-hairpin intermediate state, and post-fusion hairpin state. During viral and target cell membrane fusion, the coiled coil regions (heptad repeats) assume a trimer-of-hairpins structure, positioning the fusion peptide in close proximity to the C-terminal region of the ectodomain. The formation of this structure appears to drive apposition and subsequent fusion of viral and target cell membranes. Membranes fusion leads to delivery of the nucleocapsid into the cytoplasm.</text>
</comment>
<keyword evidence="11" id="KW-1161">Viral attachment to host cell</keyword>
<evidence type="ECO:0000256" key="21">
    <source>
        <dbReference type="ARBA" id="ARBA00024648"/>
    </source>
</evidence>
<evidence type="ECO:0000256" key="8">
    <source>
        <dbReference type="ARBA" id="ARBA00022581"/>
    </source>
</evidence>
<evidence type="ECO:0000256" key="14">
    <source>
        <dbReference type="ARBA" id="ARBA00022989"/>
    </source>
</evidence>
<evidence type="ECO:0000256" key="19">
    <source>
        <dbReference type="ARBA" id="ARBA00023288"/>
    </source>
</evidence>
<comment type="subcellular location">
    <subcellularLocation>
        <location evidence="2">Host cell membrane</location>
        <topology evidence="2">Peripheral membrane protein</topology>
    </subcellularLocation>
    <subcellularLocation>
        <location evidence="1">Host cell membrane</location>
        <topology evidence="1">Single-pass type I membrane protein</topology>
    </subcellularLocation>
    <subcellularLocation>
        <location evidence="4">Virion membrane</location>
        <topology evidence="4">Peripheral membrane protein</topology>
    </subcellularLocation>
    <subcellularLocation>
        <location evidence="3">Virion membrane</location>
        <topology evidence="3">Single-pass type I membrane protein</topology>
    </subcellularLocation>
</comment>
<evidence type="ECO:0000256" key="5">
    <source>
        <dbReference type="ARBA" id="ARBA00022506"/>
    </source>
</evidence>
<keyword evidence="7" id="KW-1169">Fusion of virus membrane with host cell membrane</keyword>
<feature type="region of interest" description="Disordered" evidence="23">
    <location>
        <begin position="22"/>
        <end position="44"/>
    </location>
</feature>
<keyword evidence="10 24" id="KW-0812">Transmembrane</keyword>
<keyword evidence="19" id="KW-0449">Lipoprotein</keyword>
<keyword evidence="17" id="KW-1015">Disulfide bond</keyword>
<keyword evidence="15 24" id="KW-0472">Membrane</keyword>
<evidence type="ECO:0000256" key="24">
    <source>
        <dbReference type="SAM" id="Phobius"/>
    </source>
</evidence>
<evidence type="ECO:0000256" key="17">
    <source>
        <dbReference type="ARBA" id="ARBA00023157"/>
    </source>
</evidence>
<keyword evidence="9" id="KW-1162">Viral penetration into host cytoplasm</keyword>
<organism evidence="25">
    <name type="scientific">Avian leukosis virus</name>
    <name type="common">ALV</name>
    <dbReference type="NCBI Taxonomy" id="11864"/>
    <lineage>
        <taxon>Viruses</taxon>
        <taxon>Riboviria</taxon>
        <taxon>Pararnavirae</taxon>
        <taxon>Artverviricota</taxon>
        <taxon>Revtraviricetes</taxon>
        <taxon>Ortervirales</taxon>
        <taxon>Retroviridae</taxon>
        <taxon>Orthoretrovirinae</taxon>
        <taxon>Alpharetrovirus</taxon>
        <taxon>Alpharetrovirus avileu</taxon>
    </lineage>
</organism>
<dbReference type="Pfam" id="PF00429">
    <property type="entry name" value="TLV_coat"/>
    <property type="match status" value="1"/>
</dbReference>
<keyword evidence="13" id="KW-1043">Host membrane</keyword>
<keyword evidence="5" id="KW-1168">Fusion of virus membrane with host membrane</keyword>